<dbReference type="Pfam" id="PF00480">
    <property type="entry name" value="ROK"/>
    <property type="match status" value="1"/>
</dbReference>
<dbReference type="SUPFAM" id="SSF46785">
    <property type="entry name" value="Winged helix' DNA-binding domain"/>
    <property type="match status" value="1"/>
</dbReference>
<sequence length="416" mass="44456">MPPYNAPPPAFDPATMPLLRTVGSNQVGMREFNERVVLQAIRTHGSLPKAEVARLTNLSTQTASVIINRLLDEQLVVKRDAVRGKVGQPSQPIALNPEGAFSIGIQIGRRALDVVLLDFTGALRWQSSTPYASPDVEQVFAAIDARLREVDDFLGPELAPRLTGIGLAAPLTLGTWHGLESLLPHQAEAWRRVDLRIRLQAMTPLRVDFAKDTIAACVAELVAGRGRKLKSYLYVFVDTLVGGGLVIDGEPHSGQFGNAGAIGSMPLGLAGTDERGVAPQLLGAASLVRLEEMHAQAGLAPLAFGDERLLSGPWEAVTLQWVEEAANAITFGVTGAACLLDLDGVIVDGAVSRALLERLIAAVQEQMTRYSWQGTERPLVMAGTIGMTAKVIGAAYLPLHANFAPAHGLFLKAARR</sequence>
<dbReference type="RefSeq" id="WP_071363714.1">
    <property type="nucleotide sequence ID" value="NZ_JRYB01000001.1"/>
</dbReference>
<evidence type="ECO:0000313" key="3">
    <source>
        <dbReference type="Proteomes" id="UP000180246"/>
    </source>
</evidence>
<comment type="caution">
    <text evidence="2">The sequence shown here is derived from an EMBL/GenBank/DDBJ whole genome shotgun (WGS) entry which is preliminary data.</text>
</comment>
<evidence type="ECO:0000256" key="1">
    <source>
        <dbReference type="ARBA" id="ARBA00006479"/>
    </source>
</evidence>
<dbReference type="PANTHER" id="PTHR18964">
    <property type="entry name" value="ROK (REPRESSOR, ORF, KINASE) FAMILY"/>
    <property type="match status" value="1"/>
</dbReference>
<dbReference type="Gene3D" id="3.30.420.40">
    <property type="match status" value="2"/>
</dbReference>
<dbReference type="InterPro" id="IPR043129">
    <property type="entry name" value="ATPase_NBD"/>
</dbReference>
<dbReference type="PANTHER" id="PTHR18964:SF149">
    <property type="entry name" value="BIFUNCTIONAL UDP-N-ACETYLGLUCOSAMINE 2-EPIMERASE_N-ACETYLMANNOSAMINE KINASE"/>
    <property type="match status" value="1"/>
</dbReference>
<comment type="similarity">
    <text evidence="1">Belongs to the ROK (NagC/XylR) family.</text>
</comment>
<gene>
    <name evidence="2" type="ORF">LO55_1610</name>
</gene>
<dbReference type="AlphaFoldDB" id="A0A1S2NBQ5"/>
<dbReference type="Proteomes" id="UP000180246">
    <property type="component" value="Unassembled WGS sequence"/>
</dbReference>
<dbReference type="InterPro" id="IPR036388">
    <property type="entry name" value="WH-like_DNA-bd_sf"/>
</dbReference>
<dbReference type="InterPro" id="IPR000600">
    <property type="entry name" value="ROK"/>
</dbReference>
<dbReference type="EMBL" id="JRYB01000001">
    <property type="protein sequence ID" value="OIJ42104.1"/>
    <property type="molecule type" value="Genomic_DNA"/>
</dbReference>
<organism evidence="2 3">
    <name type="scientific">Massilia timonae</name>
    <dbReference type="NCBI Taxonomy" id="47229"/>
    <lineage>
        <taxon>Bacteria</taxon>
        <taxon>Pseudomonadati</taxon>
        <taxon>Pseudomonadota</taxon>
        <taxon>Betaproteobacteria</taxon>
        <taxon>Burkholderiales</taxon>
        <taxon>Oxalobacteraceae</taxon>
        <taxon>Telluria group</taxon>
        <taxon>Massilia</taxon>
    </lineage>
</organism>
<name>A0A1S2NBQ5_9BURK</name>
<protein>
    <submittedName>
        <fullName evidence="2">MarR family protein</fullName>
    </submittedName>
</protein>
<accession>A0A1S2NBQ5</accession>
<dbReference type="InterPro" id="IPR036390">
    <property type="entry name" value="WH_DNA-bd_sf"/>
</dbReference>
<dbReference type="SUPFAM" id="SSF53067">
    <property type="entry name" value="Actin-like ATPase domain"/>
    <property type="match status" value="1"/>
</dbReference>
<dbReference type="CDD" id="cd23763">
    <property type="entry name" value="ASKHA_ATPase_ROK"/>
    <property type="match status" value="1"/>
</dbReference>
<evidence type="ECO:0000313" key="2">
    <source>
        <dbReference type="EMBL" id="OIJ42104.1"/>
    </source>
</evidence>
<dbReference type="Gene3D" id="1.10.10.10">
    <property type="entry name" value="Winged helix-like DNA-binding domain superfamily/Winged helix DNA-binding domain"/>
    <property type="match status" value="1"/>
</dbReference>
<reference evidence="2 3" key="1">
    <citation type="submission" date="2014-10" db="EMBL/GenBank/DDBJ databases">
        <authorList>
            <person name="Seo M.-J."/>
            <person name="Seok Y.J."/>
            <person name="Cha I.-T."/>
        </authorList>
    </citation>
    <scope>NUCLEOTIDE SEQUENCE [LARGE SCALE GENOMIC DNA]</scope>
    <source>
        <strain evidence="2 3">NEU</strain>
    </source>
</reference>
<proteinExistence type="inferred from homology"/>